<dbReference type="Ensembl" id="ENSCLMT00005049937.1">
    <property type="protein sequence ID" value="ENSCLMP00005048288.1"/>
    <property type="gene ID" value="ENSCLMG00005022098.1"/>
</dbReference>
<dbReference type="InterPro" id="IPR034819">
    <property type="entry name" value="CPEB"/>
</dbReference>
<feature type="compositionally biased region" description="Basic and acidic residues" evidence="7">
    <location>
        <begin position="1"/>
        <end position="11"/>
    </location>
</feature>
<reference evidence="9" key="1">
    <citation type="submission" date="2025-08" db="UniProtKB">
        <authorList>
            <consortium name="Ensembl"/>
        </authorList>
    </citation>
    <scope>IDENTIFICATION</scope>
</reference>
<dbReference type="CDD" id="cd19757">
    <property type="entry name" value="Bbox1"/>
    <property type="match status" value="1"/>
</dbReference>
<dbReference type="GO" id="GO:0003730">
    <property type="term" value="F:mRNA 3'-UTR binding"/>
    <property type="evidence" value="ECO:0007669"/>
    <property type="project" value="InterPro"/>
</dbReference>
<proteinExistence type="inferred from homology"/>
<comment type="similarity">
    <text evidence="2">Belongs to the RRM CPEB family.</text>
</comment>
<dbReference type="GO" id="GO:0000900">
    <property type="term" value="F:mRNA regulatory element binding translation repressor activity"/>
    <property type="evidence" value="ECO:0007669"/>
    <property type="project" value="TreeGrafter"/>
</dbReference>
<dbReference type="SUPFAM" id="SSF54928">
    <property type="entry name" value="RNA-binding domain, RBD"/>
    <property type="match status" value="1"/>
</dbReference>
<evidence type="ECO:0000256" key="4">
    <source>
        <dbReference type="ARBA" id="ARBA00022737"/>
    </source>
</evidence>
<evidence type="ECO:0000256" key="7">
    <source>
        <dbReference type="SAM" id="MobiDB-lite"/>
    </source>
</evidence>
<feature type="compositionally biased region" description="Low complexity" evidence="7">
    <location>
        <begin position="31"/>
        <end position="50"/>
    </location>
</feature>
<dbReference type="Pfam" id="PF16367">
    <property type="entry name" value="RRM_7"/>
    <property type="match status" value="1"/>
</dbReference>
<dbReference type="GO" id="GO:0005737">
    <property type="term" value="C:cytoplasm"/>
    <property type="evidence" value="ECO:0007669"/>
    <property type="project" value="UniProtKB-SubCell"/>
</dbReference>
<dbReference type="CDD" id="cd12724">
    <property type="entry name" value="RRM1_CPEB2_like"/>
    <property type="match status" value="1"/>
</dbReference>
<accession>A0A8C3AZU2</accession>
<dbReference type="FunFam" id="3.30.70.330:FF:000009">
    <property type="entry name" value="cytoplasmic polyadenylation element-binding protein 2 isoform X1"/>
    <property type="match status" value="1"/>
</dbReference>
<evidence type="ECO:0000256" key="5">
    <source>
        <dbReference type="ARBA" id="ARBA00022884"/>
    </source>
</evidence>
<dbReference type="InterPro" id="IPR035979">
    <property type="entry name" value="RBD_domain_sf"/>
</dbReference>
<dbReference type="InterPro" id="IPR000504">
    <property type="entry name" value="RRM_dom"/>
</dbReference>
<dbReference type="InterPro" id="IPR012677">
    <property type="entry name" value="Nucleotide-bd_a/b_plait_sf"/>
</dbReference>
<dbReference type="PANTHER" id="PTHR12566:SF7">
    <property type="entry name" value="CYTOPLASMIC POLYADENYLATION ELEMENT-BINDING PROTEIN 3"/>
    <property type="match status" value="1"/>
</dbReference>
<dbReference type="GeneTree" id="ENSGT00940000158949"/>
<organism evidence="9 10">
    <name type="scientific">Cyclopterus lumpus</name>
    <name type="common">Lumpsucker</name>
    <dbReference type="NCBI Taxonomy" id="8103"/>
    <lineage>
        <taxon>Eukaryota</taxon>
        <taxon>Metazoa</taxon>
        <taxon>Chordata</taxon>
        <taxon>Craniata</taxon>
        <taxon>Vertebrata</taxon>
        <taxon>Euteleostomi</taxon>
        <taxon>Actinopterygii</taxon>
        <taxon>Neopterygii</taxon>
        <taxon>Teleostei</taxon>
        <taxon>Neoteleostei</taxon>
        <taxon>Acanthomorphata</taxon>
        <taxon>Eupercaria</taxon>
        <taxon>Perciformes</taxon>
        <taxon>Cottioidei</taxon>
        <taxon>Cottales</taxon>
        <taxon>Cyclopteridae</taxon>
        <taxon>Cyclopterus</taxon>
    </lineage>
</organism>
<dbReference type="FunFam" id="4.10.640.40:FF:000001">
    <property type="entry name" value="Cytoplasmic polyadenylation element-binding 2 isoform X2"/>
    <property type="match status" value="1"/>
</dbReference>
<feature type="region of interest" description="Disordered" evidence="7">
    <location>
        <begin position="135"/>
        <end position="212"/>
    </location>
</feature>
<name>A0A8C3AZU2_CYCLU</name>
<keyword evidence="4" id="KW-0677">Repeat</keyword>
<dbReference type="GO" id="GO:2000766">
    <property type="term" value="P:negative regulation of cytoplasmic translation"/>
    <property type="evidence" value="ECO:0007669"/>
    <property type="project" value="TreeGrafter"/>
</dbReference>
<dbReference type="GO" id="GO:0043022">
    <property type="term" value="F:ribosome binding"/>
    <property type="evidence" value="ECO:0007669"/>
    <property type="project" value="TreeGrafter"/>
</dbReference>
<protein>
    <submittedName>
        <fullName evidence="9">Cytoplasmic polyadenylation element binding protein 3</fullName>
    </submittedName>
</protein>
<feature type="compositionally biased region" description="Low complexity" evidence="7">
    <location>
        <begin position="141"/>
        <end position="155"/>
    </location>
</feature>
<dbReference type="GO" id="GO:0045202">
    <property type="term" value="C:synapse"/>
    <property type="evidence" value="ECO:0007669"/>
    <property type="project" value="TreeGrafter"/>
</dbReference>
<reference evidence="9" key="2">
    <citation type="submission" date="2025-09" db="UniProtKB">
        <authorList>
            <consortium name="Ensembl"/>
        </authorList>
    </citation>
    <scope>IDENTIFICATION</scope>
</reference>
<dbReference type="PROSITE" id="PS50102">
    <property type="entry name" value="RRM"/>
    <property type="match status" value="2"/>
</dbReference>
<dbReference type="SMART" id="SM00360">
    <property type="entry name" value="RRM"/>
    <property type="match status" value="2"/>
</dbReference>
<evidence type="ECO:0000256" key="1">
    <source>
        <dbReference type="ARBA" id="ARBA00004496"/>
    </source>
</evidence>
<dbReference type="FunFam" id="3.30.70.330:FF:000008">
    <property type="entry name" value="Cytoplasmic polyadenylation element-binding 2 isoform X2"/>
    <property type="match status" value="1"/>
</dbReference>
<dbReference type="CDD" id="cd12726">
    <property type="entry name" value="RRM2_CPEB2_like"/>
    <property type="match status" value="1"/>
</dbReference>
<dbReference type="GO" id="GO:0005634">
    <property type="term" value="C:nucleus"/>
    <property type="evidence" value="ECO:0007669"/>
    <property type="project" value="TreeGrafter"/>
</dbReference>
<comment type="subcellular location">
    <subcellularLocation>
        <location evidence="1">Cytoplasm</location>
    </subcellularLocation>
</comment>
<dbReference type="InterPro" id="IPR032296">
    <property type="entry name" value="CEBP_ZZ"/>
</dbReference>
<dbReference type="GO" id="GO:0008135">
    <property type="term" value="F:translation factor activity, RNA binding"/>
    <property type="evidence" value="ECO:0007669"/>
    <property type="project" value="TreeGrafter"/>
</dbReference>
<evidence type="ECO:0000313" key="9">
    <source>
        <dbReference type="Ensembl" id="ENSCLMP00005048288.1"/>
    </source>
</evidence>
<dbReference type="Gene3D" id="3.30.70.330">
    <property type="match status" value="2"/>
</dbReference>
<keyword evidence="3" id="KW-0963">Cytoplasm</keyword>
<feature type="region of interest" description="Disordered" evidence="7">
    <location>
        <begin position="1"/>
        <end position="81"/>
    </location>
</feature>
<feature type="compositionally biased region" description="Low complexity" evidence="7">
    <location>
        <begin position="64"/>
        <end position="81"/>
    </location>
</feature>
<evidence type="ECO:0000259" key="8">
    <source>
        <dbReference type="PROSITE" id="PS50102"/>
    </source>
</evidence>
<feature type="domain" description="RRM" evidence="8">
    <location>
        <begin position="447"/>
        <end position="525"/>
    </location>
</feature>
<sequence>MQDDLLMDKNKAQPHHQQDPTQVDPPPSTPTPSSEPTSSSSESEMPMESPILPGLSFHHQPQETGGPLSSPSSSFGSTWSTGTSNAVDDSFFQGIPSVNGTMLFQNFPHHVNPVFGGNFSPQGSFPQRNAYQTIMNNSKGSSSSSSSSSSASSSAWNNHQNAAWSTASNPWSGLQAGRDPRRAVGVGVPSTLNPISPMKKPYTSNVIAPPKFPRPGPLGPKPWMDDSSFRTDNSNNILPFQDRNRPFDAFSLHSLENSLMDMIRTDHDKGRMGLNFHHPGAEHIMPLNTRSYGRRRGRSCLFPFEDGFLDDGHGDSSLTPGLNSPTRCQNGERMERYSRKVFVGGLPPDIDEDEITNSFRRYGHLVVDWPHKAESKSYFPPKGYAFLLFQEETSVQALIDACIEEDGKLYLCVSSPTIKDKPVQIRPWNLSDSDFVMDGSQPLDPRKTIFVGGVPRPLRAVELAMIMDRLYGGVCYAGIDTDPELKYPKGAGRVAFSNQQSYIAAISARFVQLQHNDIDKRVEVKPYVLDDQMCDECQGARCGGKFAPFFCANVTCLQYYCEYCWASIHSRAGREFHKPLVKEGGDRPRHVSFRWS</sequence>
<evidence type="ECO:0000313" key="10">
    <source>
        <dbReference type="Proteomes" id="UP000694565"/>
    </source>
</evidence>
<dbReference type="Pfam" id="PF16366">
    <property type="entry name" value="CEBP_ZZ"/>
    <property type="match status" value="1"/>
</dbReference>
<feature type="domain" description="RRM" evidence="8">
    <location>
        <begin position="339"/>
        <end position="426"/>
    </location>
</feature>
<dbReference type="PANTHER" id="PTHR12566">
    <property type="entry name" value="CYTOPLASMIC POLYADENYLATION ELEMENT BINDING PROTEIN CPEB"/>
    <property type="match status" value="1"/>
</dbReference>
<evidence type="ECO:0000256" key="3">
    <source>
        <dbReference type="ARBA" id="ARBA00022490"/>
    </source>
</evidence>
<dbReference type="AlphaFoldDB" id="A0A8C3AZU2"/>
<dbReference type="InterPro" id="IPR038446">
    <property type="entry name" value="CEBP_ZZ_sf"/>
</dbReference>
<feature type="compositionally biased region" description="Polar residues" evidence="7">
    <location>
        <begin position="156"/>
        <end position="172"/>
    </location>
</feature>
<evidence type="ECO:0000256" key="2">
    <source>
        <dbReference type="ARBA" id="ARBA00010347"/>
    </source>
</evidence>
<dbReference type="Gene3D" id="4.10.640.40">
    <property type="entry name" value="Cytoplasmic polyadenylation element-binding protein, ZZ domain"/>
    <property type="match status" value="1"/>
</dbReference>
<keyword evidence="5 6" id="KW-0694">RNA-binding</keyword>
<keyword evidence="10" id="KW-1185">Reference proteome</keyword>
<dbReference type="Proteomes" id="UP000694565">
    <property type="component" value="Unplaced"/>
</dbReference>
<dbReference type="GO" id="GO:0043005">
    <property type="term" value="C:neuron projection"/>
    <property type="evidence" value="ECO:0007669"/>
    <property type="project" value="TreeGrafter"/>
</dbReference>
<evidence type="ECO:0000256" key="6">
    <source>
        <dbReference type="PROSITE-ProRule" id="PRU00176"/>
    </source>
</evidence>